<comment type="subcellular location">
    <subcellularLocation>
        <location evidence="1">Membrane</location>
        <topology evidence="1">Multi-pass membrane protein</topology>
    </subcellularLocation>
</comment>
<evidence type="ECO:0000256" key="2">
    <source>
        <dbReference type="ARBA" id="ARBA00009295"/>
    </source>
</evidence>
<keyword evidence="11 12" id="KW-0275">Fatty acid biosynthesis</keyword>
<feature type="domain" description="Fatty acid desaturase" evidence="14">
    <location>
        <begin position="110"/>
        <end position="318"/>
    </location>
</feature>
<evidence type="ECO:0000256" key="11">
    <source>
        <dbReference type="ARBA" id="ARBA00023160"/>
    </source>
</evidence>
<evidence type="ECO:0000256" key="6">
    <source>
        <dbReference type="ARBA" id="ARBA00022989"/>
    </source>
</evidence>
<evidence type="ECO:0000256" key="5">
    <source>
        <dbReference type="ARBA" id="ARBA00022832"/>
    </source>
</evidence>
<dbReference type="PANTHER" id="PTHR11351">
    <property type="entry name" value="ACYL-COA DESATURASE"/>
    <property type="match status" value="1"/>
</dbReference>
<dbReference type="InterPro" id="IPR009160">
    <property type="entry name" value="Acyl-CoA_deSatase_haem/ster-bd"/>
</dbReference>
<comment type="cofactor">
    <cofactor evidence="12">
        <name>Fe(2+)</name>
        <dbReference type="ChEBI" id="CHEBI:29033"/>
    </cofactor>
</comment>
<protein>
    <submittedName>
        <fullName evidence="16">Delta(9)-fatty-acid desaturase fat-6-like</fullName>
    </submittedName>
</protein>
<keyword evidence="15" id="KW-1185">Reference proteome</keyword>
<evidence type="ECO:0000313" key="16">
    <source>
        <dbReference type="RefSeq" id="XP_034256834.1"/>
    </source>
</evidence>
<dbReference type="Pfam" id="PF00487">
    <property type="entry name" value="FA_desaturase"/>
    <property type="match status" value="1"/>
</dbReference>
<dbReference type="InParanoid" id="A0A6P9AHI6"/>
<dbReference type="GO" id="GO:0004768">
    <property type="term" value="F:stearoyl-CoA 9-desaturase activity"/>
    <property type="evidence" value="ECO:0007669"/>
    <property type="project" value="InterPro"/>
</dbReference>
<proteinExistence type="inferred from homology"/>
<dbReference type="PIRSF" id="PIRSF000345">
    <property type="entry name" value="OLE1"/>
    <property type="match status" value="1"/>
</dbReference>
<evidence type="ECO:0000256" key="9">
    <source>
        <dbReference type="ARBA" id="ARBA00023098"/>
    </source>
</evidence>
<dbReference type="GO" id="GO:0005506">
    <property type="term" value="F:iron ion binding"/>
    <property type="evidence" value="ECO:0007669"/>
    <property type="project" value="TreeGrafter"/>
</dbReference>
<dbReference type="CDD" id="cd03505">
    <property type="entry name" value="Delta9-FADS-like"/>
    <property type="match status" value="1"/>
</dbReference>
<dbReference type="PANTHER" id="PTHR11351:SF21">
    <property type="entry name" value="GH07782P"/>
    <property type="match status" value="1"/>
</dbReference>
<dbReference type="PRINTS" id="PR00075">
    <property type="entry name" value="FACDDSATRASE"/>
</dbReference>
<dbReference type="GO" id="GO:0005789">
    <property type="term" value="C:endoplasmic reticulum membrane"/>
    <property type="evidence" value="ECO:0007669"/>
    <property type="project" value="TreeGrafter"/>
</dbReference>
<organism evidence="16">
    <name type="scientific">Thrips palmi</name>
    <name type="common">Melon thrips</name>
    <dbReference type="NCBI Taxonomy" id="161013"/>
    <lineage>
        <taxon>Eukaryota</taxon>
        <taxon>Metazoa</taxon>
        <taxon>Ecdysozoa</taxon>
        <taxon>Arthropoda</taxon>
        <taxon>Hexapoda</taxon>
        <taxon>Insecta</taxon>
        <taxon>Pterygota</taxon>
        <taxon>Neoptera</taxon>
        <taxon>Paraneoptera</taxon>
        <taxon>Thysanoptera</taxon>
        <taxon>Terebrantia</taxon>
        <taxon>Thripoidea</taxon>
        <taxon>Thripidae</taxon>
        <taxon>Thrips</taxon>
    </lineage>
</organism>
<evidence type="ECO:0000259" key="14">
    <source>
        <dbReference type="Pfam" id="PF00487"/>
    </source>
</evidence>
<keyword evidence="10 13" id="KW-0472">Membrane</keyword>
<dbReference type="RefSeq" id="XP_034256834.1">
    <property type="nucleotide sequence ID" value="XM_034400943.1"/>
</dbReference>
<keyword evidence="9" id="KW-0443">Lipid metabolism</keyword>
<evidence type="ECO:0000256" key="12">
    <source>
        <dbReference type="RuleBase" id="RU000581"/>
    </source>
</evidence>
<evidence type="ECO:0000256" key="4">
    <source>
        <dbReference type="ARBA" id="ARBA00022692"/>
    </source>
</evidence>
<dbReference type="Proteomes" id="UP000515158">
    <property type="component" value="Unplaced"/>
</dbReference>
<dbReference type="InterPro" id="IPR005804">
    <property type="entry name" value="FA_desaturase_dom"/>
</dbReference>
<keyword evidence="3 12" id="KW-0444">Lipid biosynthesis</keyword>
<keyword evidence="8" id="KW-0408">Iron</keyword>
<evidence type="ECO:0000256" key="7">
    <source>
        <dbReference type="ARBA" id="ARBA00023002"/>
    </source>
</evidence>
<accession>A0A6P9AHI6</accession>
<dbReference type="InterPro" id="IPR015876">
    <property type="entry name" value="Acyl-CoA_DS"/>
</dbReference>
<feature type="transmembrane region" description="Helical" evidence="13">
    <location>
        <begin position="257"/>
        <end position="277"/>
    </location>
</feature>
<sequence length="420" mass="48413">MPPFEGFDCTTGTTKAGQTAEPELNNNVLLLDNTPARKEVAAEDDDEELVVDDKGQRLVDTPIPAAKEIEKEAHKRELRGRQLVWHNIILITVFHALAFWATFTYIFDLSWKSWIYSISLGALGGLGVTAGCHRLWSHRSYKAAAPLRVFLALCYSIAGQNTILEWVRDHRVHHKFTETDADPHNVKRGFFFAHVGWLMQRKHPDVLRQGQKVDLSDVQADPVVQWHQRHFLLLKILLCFVLPPLIPVYAWNEPWHLAIYSCAVVRYVLLLNFTWLVNSAAHMFGNKPFDKRINPTENVLVSAVAMGEGWHNYHHVFPWDYKTSEYSYFFNATTVWIDIFSKLGLAFDCKTATPDMVRRVALRHGDNSHPDHKRVESDHHHPEEVTYDEYLRVIKEDDVYTGVKDLHNEEDVTRSEKGRA</sequence>
<gene>
    <name evidence="16" type="primary">LOC117654352</name>
</gene>
<dbReference type="AlphaFoldDB" id="A0A6P9AHI6"/>
<evidence type="ECO:0000256" key="8">
    <source>
        <dbReference type="ARBA" id="ARBA00023004"/>
    </source>
</evidence>
<keyword evidence="4 12" id="KW-0812">Transmembrane</keyword>
<feature type="transmembrane region" description="Helical" evidence="13">
    <location>
        <begin position="84"/>
        <end position="107"/>
    </location>
</feature>
<dbReference type="OrthoDB" id="10260134at2759"/>
<name>A0A6P9AHI6_THRPL</name>
<dbReference type="FunCoup" id="A0A6P9AHI6">
    <property type="interactions" value="45"/>
</dbReference>
<reference evidence="16" key="1">
    <citation type="submission" date="2025-08" db="UniProtKB">
        <authorList>
            <consortium name="RefSeq"/>
        </authorList>
    </citation>
    <scope>IDENTIFICATION</scope>
    <source>
        <tissue evidence="16">Total insect</tissue>
    </source>
</reference>
<evidence type="ECO:0000256" key="10">
    <source>
        <dbReference type="ARBA" id="ARBA00023136"/>
    </source>
</evidence>
<evidence type="ECO:0000256" key="1">
    <source>
        <dbReference type="ARBA" id="ARBA00004141"/>
    </source>
</evidence>
<dbReference type="KEGG" id="tpal:117654352"/>
<comment type="similarity">
    <text evidence="2 12">Belongs to the fatty acid desaturase type 1 family.</text>
</comment>
<feature type="transmembrane region" description="Helical" evidence="13">
    <location>
        <begin position="113"/>
        <end position="132"/>
    </location>
</feature>
<keyword evidence="7 12" id="KW-0560">Oxidoreductase</keyword>
<feature type="transmembrane region" description="Helical" evidence="13">
    <location>
        <begin position="232"/>
        <end position="251"/>
    </location>
</feature>
<comment type="domain">
    <text evidence="12">The histidine box domains are involved in binding the catalytic metal ions.</text>
</comment>
<keyword evidence="6 13" id="KW-1133">Transmembrane helix</keyword>
<evidence type="ECO:0000256" key="13">
    <source>
        <dbReference type="SAM" id="Phobius"/>
    </source>
</evidence>
<keyword evidence="5" id="KW-0276">Fatty acid metabolism</keyword>
<evidence type="ECO:0000313" key="15">
    <source>
        <dbReference type="Proteomes" id="UP000515158"/>
    </source>
</evidence>
<dbReference type="GeneID" id="117654352"/>
<dbReference type="GO" id="GO:0006636">
    <property type="term" value="P:unsaturated fatty acid biosynthetic process"/>
    <property type="evidence" value="ECO:0007669"/>
    <property type="project" value="InterPro"/>
</dbReference>
<evidence type="ECO:0000256" key="3">
    <source>
        <dbReference type="ARBA" id="ARBA00022516"/>
    </source>
</evidence>